<dbReference type="PANTHER" id="PTHR30085:SF6">
    <property type="entry name" value="ABC TRANSPORTER GLUTAMINE-BINDING PROTEIN GLNH"/>
    <property type="match status" value="1"/>
</dbReference>
<dbReference type="Pfam" id="PF00497">
    <property type="entry name" value="SBP_bac_3"/>
    <property type="match status" value="1"/>
</dbReference>
<dbReference type="EMBL" id="JBHUFU010000001">
    <property type="protein sequence ID" value="MFD1828067.1"/>
    <property type="molecule type" value="Genomic_DNA"/>
</dbReference>
<feature type="domain" description="Solute-binding protein family 3/N-terminal" evidence="6">
    <location>
        <begin position="128"/>
        <end position="354"/>
    </location>
</feature>
<dbReference type="CDD" id="cd13690">
    <property type="entry name" value="PBP2_GluB"/>
    <property type="match status" value="1"/>
</dbReference>
<accession>A0ABW4PD70</accession>
<organism evidence="7 8">
    <name type="scientific">Streptomyces desertarenae</name>
    <dbReference type="NCBI Taxonomy" id="2666184"/>
    <lineage>
        <taxon>Bacteria</taxon>
        <taxon>Bacillati</taxon>
        <taxon>Actinomycetota</taxon>
        <taxon>Actinomycetes</taxon>
        <taxon>Kitasatosporales</taxon>
        <taxon>Streptomycetaceae</taxon>
        <taxon>Streptomyces</taxon>
    </lineage>
</organism>
<dbReference type="Gene3D" id="3.40.190.10">
    <property type="entry name" value="Periplasmic binding protein-like II"/>
    <property type="match status" value="2"/>
</dbReference>
<feature type="region of interest" description="Disordered" evidence="5">
    <location>
        <begin position="43"/>
        <end position="118"/>
    </location>
</feature>
<evidence type="ECO:0000313" key="8">
    <source>
        <dbReference type="Proteomes" id="UP001597365"/>
    </source>
</evidence>
<dbReference type="SMART" id="SM00062">
    <property type="entry name" value="PBPb"/>
    <property type="match status" value="1"/>
</dbReference>
<dbReference type="SUPFAM" id="SSF53850">
    <property type="entry name" value="Periplasmic binding protein-like II"/>
    <property type="match status" value="1"/>
</dbReference>
<evidence type="ECO:0000256" key="5">
    <source>
        <dbReference type="SAM" id="MobiDB-lite"/>
    </source>
</evidence>
<evidence type="ECO:0000259" key="6">
    <source>
        <dbReference type="SMART" id="SM00062"/>
    </source>
</evidence>
<comment type="caution">
    <text evidence="7">The sequence shown here is derived from an EMBL/GenBank/DDBJ whole genome shotgun (WGS) entry which is preliminary data.</text>
</comment>
<name>A0ABW4PD70_9ACTN</name>
<dbReference type="InterPro" id="IPR001638">
    <property type="entry name" value="Solute-binding_3/MltF_N"/>
</dbReference>
<dbReference type="PROSITE" id="PS01039">
    <property type="entry name" value="SBP_BACTERIAL_3"/>
    <property type="match status" value="1"/>
</dbReference>
<keyword evidence="2" id="KW-0813">Transport</keyword>
<feature type="compositionally biased region" description="Low complexity" evidence="5">
    <location>
        <begin position="62"/>
        <end position="87"/>
    </location>
</feature>
<feature type="compositionally biased region" description="Pro residues" evidence="5">
    <location>
        <begin position="45"/>
        <end position="61"/>
    </location>
</feature>
<dbReference type="PANTHER" id="PTHR30085">
    <property type="entry name" value="AMINO ACID ABC TRANSPORTER PERMEASE"/>
    <property type="match status" value="1"/>
</dbReference>
<dbReference type="InterPro" id="IPR018313">
    <property type="entry name" value="SBP_3_CS"/>
</dbReference>
<evidence type="ECO:0000256" key="3">
    <source>
        <dbReference type="ARBA" id="ARBA00022729"/>
    </source>
</evidence>
<evidence type="ECO:0000256" key="2">
    <source>
        <dbReference type="ARBA" id="ARBA00022448"/>
    </source>
</evidence>
<gene>
    <name evidence="7" type="ORF">ACFSJS_00105</name>
</gene>
<reference evidence="8" key="1">
    <citation type="journal article" date="2019" name="Int. J. Syst. Evol. Microbiol.">
        <title>The Global Catalogue of Microorganisms (GCM) 10K type strain sequencing project: providing services to taxonomists for standard genome sequencing and annotation.</title>
        <authorList>
            <consortium name="The Broad Institute Genomics Platform"/>
            <consortium name="The Broad Institute Genome Sequencing Center for Infectious Disease"/>
            <person name="Wu L."/>
            <person name="Ma J."/>
        </authorList>
    </citation>
    <scope>NUCLEOTIDE SEQUENCE [LARGE SCALE GENOMIC DNA]</scope>
    <source>
        <strain evidence="8">CGMCC 4.7455</strain>
    </source>
</reference>
<proteinExistence type="inferred from homology"/>
<sequence>MGPLREADEGAAGGRAGRARRGASRAAAAGPALAAAVLLQVLLPAGPPAPPPGSVPAPPAASAPLPASRAAGPPAGPAARPAAGRPSKTAAGARSGRERCADGGDPAASLRPSDGAGPAVRRIRRAGRLVVGVDQNSYLWGYRDPSSGELAGFDIDLVRFLAEELLGEDPEIVYKTIPTDRRIAALRRREVDMVVRTMSITCDRRAEVAFSTAYFEAGQQILAPRSSPVTGFDATLRGRRLCTAAGSTAQALLERDARGAYPVYADHQLDCLVRLQLGEVDAVMTDSALAAGQAAQDPSVHLVGGPLTTEPYGVAMNLRDGDLVRRVNKALEDYRRGGGNSRWTAAYKRWLADKMEVADPAPPEPVYRD</sequence>
<evidence type="ECO:0000256" key="1">
    <source>
        <dbReference type="ARBA" id="ARBA00010333"/>
    </source>
</evidence>
<keyword evidence="8" id="KW-1185">Reference proteome</keyword>
<comment type="similarity">
    <text evidence="1 4">Belongs to the bacterial solute-binding protein 3 family.</text>
</comment>
<evidence type="ECO:0000256" key="4">
    <source>
        <dbReference type="RuleBase" id="RU003744"/>
    </source>
</evidence>
<dbReference type="Proteomes" id="UP001597365">
    <property type="component" value="Unassembled WGS sequence"/>
</dbReference>
<dbReference type="InterPro" id="IPR051455">
    <property type="entry name" value="Bact_solute-bind_prot3"/>
</dbReference>
<keyword evidence="3" id="KW-0732">Signal</keyword>
<dbReference type="RefSeq" id="WP_380895260.1">
    <property type="nucleotide sequence ID" value="NZ_JBHUFU010000001.1"/>
</dbReference>
<protein>
    <submittedName>
        <fullName evidence="7">Glutamate ABC transporter substrate-binding protein</fullName>
    </submittedName>
</protein>
<evidence type="ECO:0000313" key="7">
    <source>
        <dbReference type="EMBL" id="MFD1828067.1"/>
    </source>
</evidence>
<feature type="region of interest" description="Disordered" evidence="5">
    <location>
        <begin position="1"/>
        <end position="29"/>
    </location>
</feature>